<evidence type="ECO:0000313" key="4">
    <source>
        <dbReference type="Proteomes" id="UP001597073"/>
    </source>
</evidence>
<evidence type="ECO:0000256" key="1">
    <source>
        <dbReference type="SAM" id="Coils"/>
    </source>
</evidence>
<evidence type="ECO:0000259" key="2">
    <source>
        <dbReference type="PROSITE" id="PS50943"/>
    </source>
</evidence>
<dbReference type="Proteomes" id="UP001597073">
    <property type="component" value="Unassembled WGS sequence"/>
</dbReference>
<accession>A0ABW2ZJ16</accession>
<organism evidence="3 4">
    <name type="scientific">Mucilaginibacter lutimaris</name>
    <dbReference type="NCBI Taxonomy" id="931629"/>
    <lineage>
        <taxon>Bacteria</taxon>
        <taxon>Pseudomonadati</taxon>
        <taxon>Bacteroidota</taxon>
        <taxon>Sphingobacteriia</taxon>
        <taxon>Sphingobacteriales</taxon>
        <taxon>Sphingobacteriaceae</taxon>
        <taxon>Mucilaginibacter</taxon>
    </lineage>
</organism>
<dbReference type="SUPFAM" id="SSF47413">
    <property type="entry name" value="lambda repressor-like DNA-binding domains"/>
    <property type="match status" value="1"/>
</dbReference>
<dbReference type="CDD" id="cd00093">
    <property type="entry name" value="HTH_XRE"/>
    <property type="match status" value="1"/>
</dbReference>
<feature type="coiled-coil region" evidence="1">
    <location>
        <begin position="8"/>
        <end position="61"/>
    </location>
</feature>
<protein>
    <submittedName>
        <fullName evidence="3">Helix-turn-helix domain-containing protein</fullName>
    </submittedName>
</protein>
<dbReference type="PROSITE" id="PS50943">
    <property type="entry name" value="HTH_CROC1"/>
    <property type="match status" value="1"/>
</dbReference>
<gene>
    <name evidence="3" type="ORF">ACFQZI_14730</name>
</gene>
<proteinExistence type="predicted"/>
<dbReference type="Pfam" id="PF01381">
    <property type="entry name" value="HTH_3"/>
    <property type="match status" value="1"/>
</dbReference>
<feature type="domain" description="HTH cro/C1-type" evidence="2">
    <location>
        <begin position="81"/>
        <end position="111"/>
    </location>
</feature>
<name>A0ABW2ZJ16_9SPHI</name>
<keyword evidence="4" id="KW-1185">Reference proteome</keyword>
<dbReference type="InterPro" id="IPR001387">
    <property type="entry name" value="Cro/C1-type_HTH"/>
</dbReference>
<evidence type="ECO:0000313" key="3">
    <source>
        <dbReference type="EMBL" id="MFD0766116.1"/>
    </source>
</evidence>
<dbReference type="InterPro" id="IPR010982">
    <property type="entry name" value="Lambda_DNA-bd_dom_sf"/>
</dbReference>
<keyword evidence="1" id="KW-0175">Coiled coil</keyword>
<comment type="caution">
    <text evidence="3">The sequence shown here is derived from an EMBL/GenBank/DDBJ whole genome shotgun (WGS) entry which is preliminary data.</text>
</comment>
<dbReference type="RefSeq" id="WP_377143740.1">
    <property type="nucleotide sequence ID" value="NZ_JBHTIA010000010.1"/>
</dbReference>
<dbReference type="EMBL" id="JBHTIA010000010">
    <property type="protein sequence ID" value="MFD0766116.1"/>
    <property type="molecule type" value="Genomic_DNA"/>
</dbReference>
<sequence length="176" mass="20505">MIKNNRQFAAAQERLTVLKAELEDHFKNKDTMRPYYFESKHNTHKEMIDKLQQDIDAYNALLNGNVHFFVYNDWSELSDVLISARIHKRMSQKELAEKLGIAEQQIQRYESTDYQGAGWSRLLEIFKALGLRAEGNRVNFETDAGIFLNPPSVDDSMKEVFKRQLRSEKTFDLAGV</sequence>
<dbReference type="Gene3D" id="1.10.260.40">
    <property type="entry name" value="lambda repressor-like DNA-binding domains"/>
    <property type="match status" value="1"/>
</dbReference>
<reference evidence="4" key="1">
    <citation type="journal article" date="2019" name="Int. J. Syst. Evol. Microbiol.">
        <title>The Global Catalogue of Microorganisms (GCM) 10K type strain sequencing project: providing services to taxonomists for standard genome sequencing and annotation.</title>
        <authorList>
            <consortium name="The Broad Institute Genomics Platform"/>
            <consortium name="The Broad Institute Genome Sequencing Center for Infectious Disease"/>
            <person name="Wu L."/>
            <person name="Ma J."/>
        </authorList>
    </citation>
    <scope>NUCLEOTIDE SEQUENCE [LARGE SCALE GENOMIC DNA]</scope>
    <source>
        <strain evidence="4">CCUG 60742</strain>
    </source>
</reference>
<dbReference type="SMART" id="SM00530">
    <property type="entry name" value="HTH_XRE"/>
    <property type="match status" value="1"/>
</dbReference>